<reference evidence="1" key="1">
    <citation type="journal article" date="2015" name="Nature">
        <title>Complex archaea that bridge the gap between prokaryotes and eukaryotes.</title>
        <authorList>
            <person name="Spang A."/>
            <person name="Saw J.H."/>
            <person name="Jorgensen S.L."/>
            <person name="Zaremba-Niedzwiedzka K."/>
            <person name="Martijn J."/>
            <person name="Lind A.E."/>
            <person name="van Eijk R."/>
            <person name="Schleper C."/>
            <person name="Guy L."/>
            <person name="Ettema T.J."/>
        </authorList>
    </citation>
    <scope>NUCLEOTIDE SEQUENCE</scope>
</reference>
<protein>
    <submittedName>
        <fullName evidence="1">Uncharacterized protein</fullName>
    </submittedName>
</protein>
<evidence type="ECO:0000313" key="1">
    <source>
        <dbReference type="EMBL" id="KKL73161.1"/>
    </source>
</evidence>
<accession>A0A0F9F3V7</accession>
<sequence>MKQVTEEEFKEAEKIPEKKKEKKMKVVEIVESEFEELMAKMENPVKAQQELAVQIKNFLDQKIKAEMEDKGILSDSTRRWVDTYNNILEKIQKALHGDKSVSLHFVKISHSDIASKIREHK</sequence>
<proteinExistence type="predicted"/>
<gene>
    <name evidence="1" type="ORF">LCGC14_2077680</name>
</gene>
<dbReference type="EMBL" id="LAZR01025048">
    <property type="protein sequence ID" value="KKL73161.1"/>
    <property type="molecule type" value="Genomic_DNA"/>
</dbReference>
<comment type="caution">
    <text evidence="1">The sequence shown here is derived from an EMBL/GenBank/DDBJ whole genome shotgun (WGS) entry which is preliminary data.</text>
</comment>
<name>A0A0F9F3V7_9ZZZZ</name>
<organism evidence="1">
    <name type="scientific">marine sediment metagenome</name>
    <dbReference type="NCBI Taxonomy" id="412755"/>
    <lineage>
        <taxon>unclassified sequences</taxon>
        <taxon>metagenomes</taxon>
        <taxon>ecological metagenomes</taxon>
    </lineage>
</organism>
<dbReference type="AlphaFoldDB" id="A0A0F9F3V7"/>